<proteinExistence type="inferred from homology"/>
<keyword evidence="2 9" id="KW-0808">Transferase</keyword>
<evidence type="ECO:0000313" key="10">
    <source>
        <dbReference type="EMBL" id="PVW17390.1"/>
    </source>
</evidence>
<keyword evidence="7 9" id="KW-1208">Phospholipid metabolism</keyword>
<dbReference type="Pfam" id="PF01884">
    <property type="entry name" value="PcrB"/>
    <property type="match status" value="1"/>
</dbReference>
<dbReference type="NCBIfam" id="TIGR01768">
    <property type="entry name" value="GGGP-family"/>
    <property type="match status" value="1"/>
</dbReference>
<evidence type="ECO:0000256" key="1">
    <source>
        <dbReference type="ARBA" id="ARBA00022516"/>
    </source>
</evidence>
<comment type="catalytic activity">
    <reaction evidence="8 9">
        <text>sn-glycerol 1-phosphate + (2E,6E,10E)-geranylgeranyl diphosphate = sn-3-O-(geranylgeranyl)glycerol 1-phosphate + diphosphate</text>
        <dbReference type="Rhea" id="RHEA:23404"/>
        <dbReference type="ChEBI" id="CHEBI:33019"/>
        <dbReference type="ChEBI" id="CHEBI:57677"/>
        <dbReference type="ChEBI" id="CHEBI:57685"/>
        <dbReference type="ChEBI" id="CHEBI:58756"/>
        <dbReference type="EC" id="2.5.1.41"/>
    </reaction>
</comment>
<dbReference type="RefSeq" id="WP_116693140.1">
    <property type="nucleotide sequence ID" value="NZ_QEHR01000001.1"/>
</dbReference>
<evidence type="ECO:0000256" key="7">
    <source>
        <dbReference type="ARBA" id="ARBA00023264"/>
    </source>
</evidence>
<dbReference type="InterPro" id="IPR010946">
    <property type="entry name" value="GGGP_synth"/>
</dbReference>
<evidence type="ECO:0000256" key="2">
    <source>
        <dbReference type="ARBA" id="ARBA00022679"/>
    </source>
</evidence>
<dbReference type="NCBIfam" id="TIGR01769">
    <property type="entry name" value="GGGP"/>
    <property type="match status" value="1"/>
</dbReference>
<dbReference type="OrthoDB" id="9807235at2"/>
<name>A0A2U0I8L7_9FLAO</name>
<dbReference type="GO" id="GO:0005737">
    <property type="term" value="C:cytoplasm"/>
    <property type="evidence" value="ECO:0007669"/>
    <property type="project" value="InterPro"/>
</dbReference>
<sequence>MNHGHYNKILSSISASPSGRQKKRKSLAVLVDPDKFNGSETVSFLQQLPSETTHLFVGGSTDANGYTEATVKALKNHSQLPVILFPGDHTQITSFADAILFLSLLSGRNPEYLVGQQLKAVEKLKKSDLEVISTGYILVDGGTESAVARVSNTKPLSQEAVSTIVHTAIAGEFMGAKLIYLEAGSGAINPVKPKIISEVKKAISMPLIVGGGIKTDVQKKAAYNAGADMVVMGTVFEN</sequence>
<dbReference type="Gene3D" id="3.20.20.390">
    <property type="entry name" value="FMN-linked oxidoreductases"/>
    <property type="match status" value="1"/>
</dbReference>
<keyword evidence="4 9" id="KW-0460">Magnesium</keyword>
<feature type="binding site" evidence="9">
    <location>
        <position position="60"/>
    </location>
    <ligand>
        <name>Mg(2+)</name>
        <dbReference type="ChEBI" id="CHEBI:18420"/>
    </ligand>
</feature>
<evidence type="ECO:0000313" key="11">
    <source>
        <dbReference type="Proteomes" id="UP000245962"/>
    </source>
</evidence>
<dbReference type="GO" id="GO:0120536">
    <property type="term" value="F:heptaprenylglyceryl phosphate synthase activity"/>
    <property type="evidence" value="ECO:0007669"/>
    <property type="project" value="UniProtKB-ARBA"/>
</dbReference>
<evidence type="ECO:0000256" key="5">
    <source>
        <dbReference type="ARBA" id="ARBA00023098"/>
    </source>
</evidence>
<dbReference type="AlphaFoldDB" id="A0A2U0I8L7"/>
<dbReference type="EC" id="2.5.1.41" evidence="9"/>
<evidence type="ECO:0000256" key="6">
    <source>
        <dbReference type="ARBA" id="ARBA00023209"/>
    </source>
</evidence>
<keyword evidence="1 9" id="KW-0444">Lipid biosynthesis</keyword>
<dbReference type="GO" id="GO:0046474">
    <property type="term" value="P:glycerophospholipid biosynthetic process"/>
    <property type="evidence" value="ECO:0007669"/>
    <property type="project" value="UniProtKB-UniRule"/>
</dbReference>
<keyword evidence="11" id="KW-1185">Reference proteome</keyword>
<dbReference type="PANTHER" id="PTHR40029">
    <property type="match status" value="1"/>
</dbReference>
<dbReference type="NCBIfam" id="NF003198">
    <property type="entry name" value="PRK04169.1-2"/>
    <property type="match status" value="1"/>
</dbReference>
<dbReference type="InterPro" id="IPR038597">
    <property type="entry name" value="GGGP/HepGP_synthase_sf"/>
</dbReference>
<dbReference type="SUPFAM" id="SSF51395">
    <property type="entry name" value="FMN-linked oxidoreductases"/>
    <property type="match status" value="1"/>
</dbReference>
<protein>
    <recommendedName>
        <fullName evidence="9">Geranylgeranylglyceryl phosphate synthase</fullName>
        <shortName evidence="9">GGGP synthase</shortName>
        <shortName evidence="9">GGGPS</shortName>
        <ecNumber evidence="9">2.5.1.41</ecNumber>
    </recommendedName>
    <alternativeName>
        <fullName evidence="9">(S)-3-O-geranylgeranylglyceryl phosphate synthase</fullName>
    </alternativeName>
    <alternativeName>
        <fullName evidence="9">Phosphoglycerol geranylgeranyltransferase</fullName>
    </alternativeName>
</protein>
<comment type="similarity">
    <text evidence="9">Belongs to the GGGP/HepGP synthase family. Group II subfamily.</text>
</comment>
<accession>A0A2U0I8L7</accession>
<dbReference type="InterPro" id="IPR008205">
    <property type="entry name" value="GGGP_HepGP_synthase"/>
</dbReference>
<dbReference type="GO" id="GO:0000287">
    <property type="term" value="F:magnesium ion binding"/>
    <property type="evidence" value="ECO:0007669"/>
    <property type="project" value="UniProtKB-UniRule"/>
</dbReference>
<comment type="caution">
    <text evidence="9">Lacks conserved residue(s) required for the propagation of feature annotation.</text>
</comment>
<comment type="function">
    <text evidence="9">Prenyltransferase that catalyzes the transfer of the geranylgeranyl moiety of geranylgeranyl diphosphate (GGPP) to the C3 hydroxyl of sn-glycerol-1-phosphate (G1P).</text>
</comment>
<keyword evidence="5 9" id="KW-0443">Lipid metabolism</keyword>
<feature type="binding site" evidence="9">
    <location>
        <begin position="211"/>
        <end position="212"/>
    </location>
    <ligand>
        <name>sn-glycerol 1-phosphate</name>
        <dbReference type="ChEBI" id="CHEBI:57685"/>
    </ligand>
</feature>
<dbReference type="PANTHER" id="PTHR40029:SF2">
    <property type="entry name" value="HEPTAPRENYLGLYCERYL PHOSPHATE SYNTHASE"/>
    <property type="match status" value="1"/>
</dbReference>
<dbReference type="InterPro" id="IPR039074">
    <property type="entry name" value="GGGP/HepGP_synthase_I"/>
</dbReference>
<evidence type="ECO:0000256" key="8">
    <source>
        <dbReference type="ARBA" id="ARBA00047288"/>
    </source>
</evidence>
<keyword evidence="3 9" id="KW-0479">Metal-binding</keyword>
<feature type="binding site" evidence="9">
    <location>
        <position position="32"/>
    </location>
    <ligand>
        <name>Mg(2+)</name>
        <dbReference type="ChEBI" id="CHEBI:18420"/>
    </ligand>
</feature>
<dbReference type="HAMAP" id="MF_00112">
    <property type="entry name" value="GGGP_HepGP_synthase"/>
    <property type="match status" value="1"/>
</dbReference>
<evidence type="ECO:0000256" key="4">
    <source>
        <dbReference type="ARBA" id="ARBA00022842"/>
    </source>
</evidence>
<gene>
    <name evidence="10" type="ORF">DDV96_02480</name>
</gene>
<feature type="binding site" evidence="9">
    <location>
        <begin position="233"/>
        <end position="234"/>
    </location>
    <ligand>
        <name>sn-glycerol 1-phosphate</name>
        <dbReference type="ChEBI" id="CHEBI:57685"/>
    </ligand>
</feature>
<feature type="binding site" evidence="9">
    <location>
        <begin position="180"/>
        <end position="186"/>
    </location>
    <ligand>
        <name>sn-glycerol 1-phosphate</name>
        <dbReference type="ChEBI" id="CHEBI:57685"/>
    </ligand>
</feature>
<organism evidence="10 11">
    <name type="scientific">Marixanthomonas spongiae</name>
    <dbReference type="NCBI Taxonomy" id="2174845"/>
    <lineage>
        <taxon>Bacteria</taxon>
        <taxon>Pseudomonadati</taxon>
        <taxon>Bacteroidota</taxon>
        <taxon>Flavobacteriia</taxon>
        <taxon>Flavobacteriales</taxon>
        <taxon>Flavobacteriaceae</taxon>
        <taxon>Marixanthomonas</taxon>
    </lineage>
</organism>
<keyword evidence="6 9" id="KW-0594">Phospholipid biosynthesis</keyword>
<evidence type="ECO:0000256" key="9">
    <source>
        <dbReference type="HAMAP-Rule" id="MF_00112"/>
    </source>
</evidence>
<dbReference type="GO" id="GO:0047294">
    <property type="term" value="F:phosphoglycerol geranylgeranyltransferase activity"/>
    <property type="evidence" value="ECO:0007669"/>
    <property type="project" value="UniProtKB-UniRule"/>
</dbReference>
<dbReference type="EMBL" id="QEHR01000001">
    <property type="protein sequence ID" value="PVW17390.1"/>
    <property type="molecule type" value="Genomic_DNA"/>
</dbReference>
<dbReference type="Proteomes" id="UP000245962">
    <property type="component" value="Unassembled WGS sequence"/>
</dbReference>
<reference evidence="10 11" key="1">
    <citation type="submission" date="2018-04" db="EMBL/GenBank/DDBJ databases">
        <title>Marixanthomonas spongiae HN-E44 sp. nov., isolated from a marine sponge.</title>
        <authorList>
            <person name="Luo L."/>
            <person name="Zhuang L."/>
        </authorList>
    </citation>
    <scope>NUCLEOTIDE SEQUENCE [LARGE SCALE GENOMIC DNA]</scope>
    <source>
        <strain evidence="10 11">HN-E44</strain>
    </source>
</reference>
<comment type="cofactor">
    <cofactor evidence="9">
        <name>Mg(2+)</name>
        <dbReference type="ChEBI" id="CHEBI:18420"/>
    </cofactor>
</comment>
<evidence type="ECO:0000256" key="3">
    <source>
        <dbReference type="ARBA" id="ARBA00022723"/>
    </source>
</evidence>
<comment type="caution">
    <text evidence="10">The sequence shown here is derived from an EMBL/GenBank/DDBJ whole genome shotgun (WGS) entry which is preliminary data.</text>
</comment>